<evidence type="ECO:0000313" key="2">
    <source>
        <dbReference type="Proteomes" id="UP000827284"/>
    </source>
</evidence>
<reference evidence="1" key="2">
    <citation type="journal article" date="2022" name="Microbiol. Resour. Announc.">
        <title>Whole-Genome Sequence of Entomortierella parvispora E1425, a Mucoromycotan Fungus Associated with Burkholderiaceae-Related Endosymbiotic Bacteria.</title>
        <authorList>
            <person name="Herlambang A."/>
            <person name="Guo Y."/>
            <person name="Takashima Y."/>
            <person name="Narisawa K."/>
            <person name="Ohta H."/>
            <person name="Nishizawa T."/>
        </authorList>
    </citation>
    <scope>NUCLEOTIDE SEQUENCE</scope>
    <source>
        <strain evidence="1">E1425</strain>
    </source>
</reference>
<dbReference type="EMBL" id="BQFW01000012">
    <property type="protein sequence ID" value="GJJ76432.1"/>
    <property type="molecule type" value="Genomic_DNA"/>
</dbReference>
<dbReference type="OrthoDB" id="2337740at2759"/>
<dbReference type="Proteomes" id="UP000827284">
    <property type="component" value="Unassembled WGS sequence"/>
</dbReference>
<protein>
    <recommendedName>
        <fullName evidence="3">MULE transposase domain-containing protein</fullName>
    </recommendedName>
</protein>
<name>A0A9P3LZS7_9FUNG</name>
<organism evidence="1 2">
    <name type="scientific">Entomortierella parvispora</name>
    <dbReference type="NCBI Taxonomy" id="205924"/>
    <lineage>
        <taxon>Eukaryota</taxon>
        <taxon>Fungi</taxon>
        <taxon>Fungi incertae sedis</taxon>
        <taxon>Mucoromycota</taxon>
        <taxon>Mortierellomycotina</taxon>
        <taxon>Mortierellomycetes</taxon>
        <taxon>Mortierellales</taxon>
        <taxon>Mortierellaceae</taxon>
        <taxon>Entomortierella</taxon>
    </lineage>
</organism>
<gene>
    <name evidence="1" type="ORF">EMPS_08791</name>
</gene>
<comment type="caution">
    <text evidence="1">The sequence shown here is derived from an EMBL/GenBank/DDBJ whole genome shotgun (WGS) entry which is preliminary data.</text>
</comment>
<dbReference type="AlphaFoldDB" id="A0A9P3LZS7"/>
<sequence>MNPLKIKDIFLQSTDFRPTETVEPYPIPRAHDSPSLFTATFTFDEFRAFWATERIAFQWEFRSEGGRRDFAQQVGNTLLPTYVPREGRGKPRQFDWSFRFRCRRHRPPKDLAIRRESVGTGCPVYIRMRKPIRQDTVQIEYLWRHNHDVSAKARAMLPVGKNELNWTKSKIAEGLDWMGIKTQLQPSEDVLRQLELEQVEPPPSTNISYQHFRKAIYRQETSECRKAEEMAKSVRLWMEQIEQEGGKTLFMEQIEDRPDSFMIAWSTSFQLQILLANQSIFYVDTTDKACKSLKSTEANGKNVEAGLLFTLLVKDQATHKGIPVAYMIGNLESRDILERWLIWLQDECRWKTSNLMVDCSIPDSQIPYSTIPNISKYYCAFHIGCAWDRKMKQLHRVPDWEMMRPPLQQMRSASSAERLVAGWSTFKERFPGATGLIQYLETWMVPSMVARWAVYMREYRSNQQIDACNLVEEWHVALKRHHVGIGRDARPDRLIFFLHGEVEAEFSEMYRKARDGLELV</sequence>
<reference evidence="1" key="1">
    <citation type="submission" date="2021-11" db="EMBL/GenBank/DDBJ databases">
        <authorList>
            <person name="Herlambang A."/>
            <person name="Guo Y."/>
            <person name="Takashima Y."/>
            <person name="Nishizawa T."/>
        </authorList>
    </citation>
    <scope>NUCLEOTIDE SEQUENCE</scope>
    <source>
        <strain evidence="1">E1425</strain>
    </source>
</reference>
<proteinExistence type="predicted"/>
<evidence type="ECO:0000313" key="1">
    <source>
        <dbReference type="EMBL" id="GJJ76432.1"/>
    </source>
</evidence>
<keyword evidence="2" id="KW-1185">Reference proteome</keyword>
<dbReference type="PANTHER" id="PTHR33977">
    <property type="entry name" value="ZINC ION BINDING PROTEIN"/>
    <property type="match status" value="1"/>
</dbReference>
<evidence type="ECO:0008006" key="3">
    <source>
        <dbReference type="Google" id="ProtNLM"/>
    </source>
</evidence>
<dbReference type="PANTHER" id="PTHR33977:SF1">
    <property type="entry name" value="ZINC ION BINDING PROTEIN"/>
    <property type="match status" value="1"/>
</dbReference>
<accession>A0A9P3LZS7</accession>